<evidence type="ECO:0000256" key="12">
    <source>
        <dbReference type="SAM" id="Phobius"/>
    </source>
</evidence>
<evidence type="ECO:0000313" key="14">
    <source>
        <dbReference type="EMBL" id="KAK8395467.1"/>
    </source>
</evidence>
<evidence type="ECO:0000259" key="13">
    <source>
        <dbReference type="Pfam" id="PF10613"/>
    </source>
</evidence>
<comment type="subcellular location">
    <subcellularLocation>
        <location evidence="1">Cell membrane</location>
        <topology evidence="1">Multi-pass membrane protein</topology>
    </subcellularLocation>
</comment>
<keyword evidence="5 12" id="KW-1133">Transmembrane helix</keyword>
<keyword evidence="15" id="KW-1185">Reference proteome</keyword>
<sequence length="383" mass="41910">MEAPRCLKVAMVEYPIMMEVFGSPPNVTYVGPVVTLLHLLADQLDLCYEFLDLRFEQYGQLMDNGSWTGLMGLLQRSEVDLGGTLFSVTWRRWLAVDFSTALYLDQSNVIYARPEVTSDMTAFVKPYTLLVWLVLFLVSLMMFIATSLLLWSHKIIQALANLSIPRRSLSKFPLVAGEGEASVYLHPLEGDGLLGVQPPAVEKDGRGLGVCNFFSLGKCVGDGFSRGGESYLPSPAPAWAPPLFTVTAFTHTKPRALICCNITIGHHLPPHSTNFKAELVAILLALRHACEMLGEDTNSFRRCLDGSHTPPSGTTTPLTGELRCSKASTLVSLTISAVFGWDIYAAQRFSTPKPAPTAIQKICTRSSNTSTVPCNTRSASDSR</sequence>
<evidence type="ECO:0000256" key="4">
    <source>
        <dbReference type="ARBA" id="ARBA00022692"/>
    </source>
</evidence>
<evidence type="ECO:0000256" key="6">
    <source>
        <dbReference type="ARBA" id="ARBA00023065"/>
    </source>
</evidence>
<keyword evidence="9" id="KW-0325">Glycoprotein</keyword>
<dbReference type="Gene3D" id="3.40.190.10">
    <property type="entry name" value="Periplasmic binding protein-like II"/>
    <property type="match status" value="1"/>
</dbReference>
<evidence type="ECO:0000256" key="5">
    <source>
        <dbReference type="ARBA" id="ARBA00022989"/>
    </source>
</evidence>
<organism evidence="14 15">
    <name type="scientific">Scylla paramamosain</name>
    <name type="common">Mud crab</name>
    <dbReference type="NCBI Taxonomy" id="85552"/>
    <lineage>
        <taxon>Eukaryota</taxon>
        <taxon>Metazoa</taxon>
        <taxon>Ecdysozoa</taxon>
        <taxon>Arthropoda</taxon>
        <taxon>Crustacea</taxon>
        <taxon>Multicrustacea</taxon>
        <taxon>Malacostraca</taxon>
        <taxon>Eumalacostraca</taxon>
        <taxon>Eucarida</taxon>
        <taxon>Decapoda</taxon>
        <taxon>Pleocyemata</taxon>
        <taxon>Brachyura</taxon>
        <taxon>Eubrachyura</taxon>
        <taxon>Portunoidea</taxon>
        <taxon>Portunidae</taxon>
        <taxon>Portuninae</taxon>
        <taxon>Scylla</taxon>
    </lineage>
</organism>
<keyword evidence="8" id="KW-0675">Receptor</keyword>
<evidence type="ECO:0000256" key="11">
    <source>
        <dbReference type="ARBA" id="ARBA00023303"/>
    </source>
</evidence>
<evidence type="ECO:0000256" key="7">
    <source>
        <dbReference type="ARBA" id="ARBA00023136"/>
    </source>
</evidence>
<evidence type="ECO:0000256" key="10">
    <source>
        <dbReference type="ARBA" id="ARBA00023286"/>
    </source>
</evidence>
<dbReference type="Proteomes" id="UP001487740">
    <property type="component" value="Unassembled WGS sequence"/>
</dbReference>
<dbReference type="PANTHER" id="PTHR42643">
    <property type="entry name" value="IONOTROPIC RECEPTOR 20A-RELATED"/>
    <property type="match status" value="1"/>
</dbReference>
<dbReference type="Pfam" id="PF10613">
    <property type="entry name" value="Lig_chan-Glu_bd"/>
    <property type="match status" value="1"/>
</dbReference>
<dbReference type="GO" id="GO:0015276">
    <property type="term" value="F:ligand-gated monoatomic ion channel activity"/>
    <property type="evidence" value="ECO:0007669"/>
    <property type="project" value="InterPro"/>
</dbReference>
<gene>
    <name evidence="14" type="ORF">O3P69_006259</name>
</gene>
<evidence type="ECO:0000256" key="9">
    <source>
        <dbReference type="ARBA" id="ARBA00023180"/>
    </source>
</evidence>
<keyword evidence="10" id="KW-1071">Ligand-gated ion channel</keyword>
<accession>A0AAW0U9R1</accession>
<dbReference type="GO" id="GO:0005886">
    <property type="term" value="C:plasma membrane"/>
    <property type="evidence" value="ECO:0007669"/>
    <property type="project" value="UniProtKB-SubCell"/>
</dbReference>
<evidence type="ECO:0000256" key="8">
    <source>
        <dbReference type="ARBA" id="ARBA00023170"/>
    </source>
</evidence>
<dbReference type="AlphaFoldDB" id="A0AAW0U9R1"/>
<evidence type="ECO:0000313" key="15">
    <source>
        <dbReference type="Proteomes" id="UP001487740"/>
    </source>
</evidence>
<feature type="transmembrane region" description="Helical" evidence="12">
    <location>
        <begin position="129"/>
        <end position="151"/>
    </location>
</feature>
<evidence type="ECO:0000256" key="2">
    <source>
        <dbReference type="ARBA" id="ARBA00022448"/>
    </source>
</evidence>
<reference evidence="14 15" key="1">
    <citation type="submission" date="2023-03" db="EMBL/GenBank/DDBJ databases">
        <title>High-quality genome of Scylla paramamosain provides insights in environmental adaptation.</title>
        <authorList>
            <person name="Zhang L."/>
        </authorList>
    </citation>
    <scope>NUCLEOTIDE SEQUENCE [LARGE SCALE GENOMIC DNA]</scope>
    <source>
        <strain evidence="14">LZ_2023a</strain>
        <tissue evidence="14">Muscle</tissue>
    </source>
</reference>
<evidence type="ECO:0000256" key="3">
    <source>
        <dbReference type="ARBA" id="ARBA00022475"/>
    </source>
</evidence>
<keyword evidence="2" id="KW-0813">Transport</keyword>
<keyword evidence="7 12" id="KW-0472">Membrane</keyword>
<name>A0AAW0U9R1_SCYPA</name>
<dbReference type="EMBL" id="JARAKH010000018">
    <property type="protein sequence ID" value="KAK8395467.1"/>
    <property type="molecule type" value="Genomic_DNA"/>
</dbReference>
<evidence type="ECO:0000256" key="1">
    <source>
        <dbReference type="ARBA" id="ARBA00004651"/>
    </source>
</evidence>
<keyword evidence="3" id="KW-1003">Cell membrane</keyword>
<comment type="caution">
    <text evidence="14">The sequence shown here is derived from an EMBL/GenBank/DDBJ whole genome shotgun (WGS) entry which is preliminary data.</text>
</comment>
<protein>
    <recommendedName>
        <fullName evidence="13">Ionotropic glutamate receptor L-glutamate and glycine-binding domain-containing protein</fullName>
    </recommendedName>
</protein>
<dbReference type="InterPro" id="IPR052192">
    <property type="entry name" value="Insect_Ionotropic_Sensory_Rcpt"/>
</dbReference>
<dbReference type="SUPFAM" id="SSF53850">
    <property type="entry name" value="Periplasmic binding protein-like II"/>
    <property type="match status" value="1"/>
</dbReference>
<feature type="domain" description="Ionotropic glutamate receptor L-glutamate and glycine-binding" evidence="13">
    <location>
        <begin position="9"/>
        <end position="112"/>
    </location>
</feature>
<keyword evidence="11" id="KW-0407">Ion channel</keyword>
<keyword evidence="6" id="KW-0406">Ion transport</keyword>
<keyword evidence="4 12" id="KW-0812">Transmembrane</keyword>
<dbReference type="InterPro" id="IPR019594">
    <property type="entry name" value="Glu/Gly-bd"/>
</dbReference>
<dbReference type="PANTHER" id="PTHR42643:SF24">
    <property type="entry name" value="IONOTROPIC RECEPTOR 60A"/>
    <property type="match status" value="1"/>
</dbReference>
<proteinExistence type="predicted"/>